<proteinExistence type="predicted"/>
<organism evidence="1 2">
    <name type="scientific">Paxillus rubicundulus Ve08.2h10</name>
    <dbReference type="NCBI Taxonomy" id="930991"/>
    <lineage>
        <taxon>Eukaryota</taxon>
        <taxon>Fungi</taxon>
        <taxon>Dikarya</taxon>
        <taxon>Basidiomycota</taxon>
        <taxon>Agaricomycotina</taxon>
        <taxon>Agaricomycetes</taxon>
        <taxon>Agaricomycetidae</taxon>
        <taxon>Boletales</taxon>
        <taxon>Paxilineae</taxon>
        <taxon>Paxillaceae</taxon>
        <taxon>Paxillus</taxon>
    </lineage>
</organism>
<reference evidence="2" key="2">
    <citation type="submission" date="2015-01" db="EMBL/GenBank/DDBJ databases">
        <title>Evolutionary Origins and Diversification of the Mycorrhizal Mutualists.</title>
        <authorList>
            <consortium name="DOE Joint Genome Institute"/>
            <consortium name="Mycorrhizal Genomics Consortium"/>
            <person name="Kohler A."/>
            <person name="Kuo A."/>
            <person name="Nagy L.G."/>
            <person name="Floudas D."/>
            <person name="Copeland A."/>
            <person name="Barry K.W."/>
            <person name="Cichocki N."/>
            <person name="Veneault-Fourrey C."/>
            <person name="LaButti K."/>
            <person name="Lindquist E.A."/>
            <person name="Lipzen A."/>
            <person name="Lundell T."/>
            <person name="Morin E."/>
            <person name="Murat C."/>
            <person name="Riley R."/>
            <person name="Ohm R."/>
            <person name="Sun H."/>
            <person name="Tunlid A."/>
            <person name="Henrissat B."/>
            <person name="Grigoriev I.V."/>
            <person name="Hibbett D.S."/>
            <person name="Martin F."/>
        </authorList>
    </citation>
    <scope>NUCLEOTIDE SEQUENCE [LARGE SCALE GENOMIC DNA]</scope>
    <source>
        <strain evidence="2">Ve08.2h10</strain>
    </source>
</reference>
<dbReference type="OrthoDB" id="3239511at2759"/>
<dbReference type="AlphaFoldDB" id="A0A0D0CDG1"/>
<protein>
    <submittedName>
        <fullName evidence="1">Uncharacterized protein</fullName>
    </submittedName>
</protein>
<gene>
    <name evidence="1" type="ORF">PAXRUDRAFT_177985</name>
</gene>
<evidence type="ECO:0000313" key="2">
    <source>
        <dbReference type="Proteomes" id="UP000054538"/>
    </source>
</evidence>
<dbReference type="Proteomes" id="UP000054538">
    <property type="component" value="Unassembled WGS sequence"/>
</dbReference>
<dbReference type="HOGENOM" id="CLU_132233_1_0_1"/>
<evidence type="ECO:0000313" key="1">
    <source>
        <dbReference type="EMBL" id="KIK73608.1"/>
    </source>
</evidence>
<sequence length="131" mass="14653">MNLWLSGAHTATTYIQCSPLFFGSPHLDCAIINMQNSPIFDHLILLFKCHIADEDYDFALVQPYDVPDKHLNFGCVCARPCASSEIFLVKSIIHGVALAEDSTKLGDFLVIDTIDTDMFLHMQVMHNTLGH</sequence>
<accession>A0A0D0CDG1</accession>
<dbReference type="EMBL" id="KN829582">
    <property type="protein sequence ID" value="KIK73608.1"/>
    <property type="molecule type" value="Genomic_DNA"/>
</dbReference>
<keyword evidence="2" id="KW-1185">Reference proteome</keyword>
<dbReference type="STRING" id="930991.A0A0D0CDG1"/>
<dbReference type="InParanoid" id="A0A0D0CDG1"/>
<name>A0A0D0CDG1_9AGAM</name>
<reference evidence="1 2" key="1">
    <citation type="submission" date="2014-04" db="EMBL/GenBank/DDBJ databases">
        <authorList>
            <consortium name="DOE Joint Genome Institute"/>
            <person name="Kuo A."/>
            <person name="Kohler A."/>
            <person name="Jargeat P."/>
            <person name="Nagy L.G."/>
            <person name="Floudas D."/>
            <person name="Copeland A."/>
            <person name="Barry K.W."/>
            <person name="Cichocki N."/>
            <person name="Veneault-Fourrey C."/>
            <person name="LaButti K."/>
            <person name="Lindquist E.A."/>
            <person name="Lipzen A."/>
            <person name="Lundell T."/>
            <person name="Morin E."/>
            <person name="Murat C."/>
            <person name="Sun H."/>
            <person name="Tunlid A."/>
            <person name="Henrissat B."/>
            <person name="Grigoriev I.V."/>
            <person name="Hibbett D.S."/>
            <person name="Martin F."/>
            <person name="Nordberg H.P."/>
            <person name="Cantor M.N."/>
            <person name="Hua S.X."/>
        </authorList>
    </citation>
    <scope>NUCLEOTIDE SEQUENCE [LARGE SCALE GENOMIC DNA]</scope>
    <source>
        <strain evidence="1 2">Ve08.2h10</strain>
    </source>
</reference>